<dbReference type="PANTHER" id="PTHR37534:SF43">
    <property type="entry name" value="FINGER DOMAIN PROTEIN, PUTATIVE (AFU_ORTHOLOGUE AFUA_1G01850)-RELATED"/>
    <property type="match status" value="1"/>
</dbReference>
<evidence type="ECO:0000313" key="5">
    <source>
        <dbReference type="Proteomes" id="UP000711996"/>
    </source>
</evidence>
<dbReference type="GO" id="GO:0000976">
    <property type="term" value="F:transcription cis-regulatory region binding"/>
    <property type="evidence" value="ECO:0007669"/>
    <property type="project" value="TreeGrafter"/>
</dbReference>
<keyword evidence="2" id="KW-0539">Nucleus</keyword>
<dbReference type="EMBL" id="QPMT01000023">
    <property type="protein sequence ID" value="KAF4858148.1"/>
    <property type="molecule type" value="Genomic_DNA"/>
</dbReference>
<dbReference type="GO" id="GO:0045944">
    <property type="term" value="P:positive regulation of transcription by RNA polymerase II"/>
    <property type="evidence" value="ECO:0007669"/>
    <property type="project" value="TreeGrafter"/>
</dbReference>
<evidence type="ECO:0000256" key="2">
    <source>
        <dbReference type="ARBA" id="ARBA00023242"/>
    </source>
</evidence>
<accession>A0A9P5ERA7</accession>
<dbReference type="GO" id="GO:0005634">
    <property type="term" value="C:nucleus"/>
    <property type="evidence" value="ECO:0007669"/>
    <property type="project" value="UniProtKB-SubCell"/>
</dbReference>
<name>A0A9P5ERA7_COLSI</name>
<keyword evidence="5" id="KW-1185">Reference proteome</keyword>
<evidence type="ECO:0000256" key="3">
    <source>
        <dbReference type="SAM" id="SignalP"/>
    </source>
</evidence>
<comment type="subcellular location">
    <subcellularLocation>
        <location evidence="1">Nucleus</location>
    </subcellularLocation>
</comment>
<dbReference type="Proteomes" id="UP000711996">
    <property type="component" value="Unassembled WGS sequence"/>
</dbReference>
<evidence type="ECO:0008006" key="6">
    <source>
        <dbReference type="Google" id="ProtNLM"/>
    </source>
</evidence>
<feature type="signal peptide" evidence="3">
    <location>
        <begin position="1"/>
        <end position="17"/>
    </location>
</feature>
<dbReference type="GO" id="GO:0003700">
    <property type="term" value="F:DNA-binding transcription factor activity"/>
    <property type="evidence" value="ECO:0007669"/>
    <property type="project" value="TreeGrafter"/>
</dbReference>
<reference evidence="4" key="1">
    <citation type="submission" date="2019-06" db="EMBL/GenBank/DDBJ databases">
        <authorList>
            <person name="Gan P."/>
            <person name="Shirasu K."/>
        </authorList>
    </citation>
    <scope>NUCLEOTIDE SEQUENCE [LARGE SCALE GENOMIC DNA]</scope>
    <source>
        <strain evidence="4">CAD2</strain>
    </source>
</reference>
<proteinExistence type="predicted"/>
<dbReference type="Pfam" id="PF11951">
    <property type="entry name" value="Fungal_trans_2"/>
    <property type="match status" value="1"/>
</dbReference>
<feature type="chain" id="PRO_5040394023" description="C6 zinc finger domain-containing protein" evidence="3">
    <location>
        <begin position="18"/>
        <end position="501"/>
    </location>
</feature>
<organism evidence="4 5">
    <name type="scientific">Colletotrichum siamense</name>
    <name type="common">Anthracnose fungus</name>
    <dbReference type="NCBI Taxonomy" id="690259"/>
    <lineage>
        <taxon>Eukaryota</taxon>
        <taxon>Fungi</taxon>
        <taxon>Dikarya</taxon>
        <taxon>Ascomycota</taxon>
        <taxon>Pezizomycotina</taxon>
        <taxon>Sordariomycetes</taxon>
        <taxon>Hypocreomycetidae</taxon>
        <taxon>Glomerellales</taxon>
        <taxon>Glomerellaceae</taxon>
        <taxon>Colletotrichum</taxon>
        <taxon>Colletotrichum gloeosporioides species complex</taxon>
    </lineage>
</organism>
<protein>
    <recommendedName>
        <fullName evidence="6">C6 zinc finger domain-containing protein</fullName>
    </recommendedName>
</protein>
<gene>
    <name evidence="4" type="ORF">CGCSCA2_v007593</name>
</gene>
<dbReference type="OrthoDB" id="5229455at2759"/>
<evidence type="ECO:0000313" key="4">
    <source>
        <dbReference type="EMBL" id="KAF4858148.1"/>
    </source>
</evidence>
<dbReference type="AlphaFoldDB" id="A0A9P5ERA7"/>
<keyword evidence="3" id="KW-0732">Signal</keyword>
<evidence type="ECO:0000256" key="1">
    <source>
        <dbReference type="ARBA" id="ARBA00004123"/>
    </source>
</evidence>
<sequence length="501" mass="56982">MSLTVLPLSVAVHLGLLSVDYLLSGSPDLTHRPKKHAQYNFGPPLPDLRPKEDVLEDAIFYGYDLGFRDADINQNNDLGAISKTNSNVESSMTVMGGGRGGFPPLQPSGIGLQSSVLPRMTGGYYDRPILIRIPRNLEPLPSKLRDNPMNLLYFHHFLNHTAKTSHRAKLLRQREPEMRIALWVQDIFPVLRLALGDREQIISNTSLATAIMLASLEIISPMAFGYEIPWQTHLNLARDLMRRRLADLRRTSYSLEEDRVCSFLWSWLAYLDVLGSLSGGTGSDPSRSWVLEYTVYNNVDDQYEIDCIMGFTTKCVQLLAQVSELARHCDMQRIRSDGQARPEWIPDTDCVRRAQKLERELMESMTQPSHPCRHVQNVEARDRQEMVLMNEAFHWAGLVHIHRRVFGKSSGHADVQGPVQRILSCMEYVRAGGTAETGFLFPMFTAGCNTLDEDQRSRILERFRSVEGNGMTQVHKARRLMERVWMTGQPWEPLLCTEFIG</sequence>
<comment type="caution">
    <text evidence="4">The sequence shown here is derived from an EMBL/GenBank/DDBJ whole genome shotgun (WGS) entry which is preliminary data.</text>
</comment>
<dbReference type="PANTHER" id="PTHR37534">
    <property type="entry name" value="TRANSCRIPTIONAL ACTIVATOR PROTEIN UGA3"/>
    <property type="match status" value="1"/>
</dbReference>
<dbReference type="InterPro" id="IPR021858">
    <property type="entry name" value="Fun_TF"/>
</dbReference>